<dbReference type="PANTHER" id="PTHR24064">
    <property type="entry name" value="SOLUTE CARRIER FAMILY 22 MEMBER"/>
    <property type="match status" value="1"/>
</dbReference>
<evidence type="ECO:0000256" key="4">
    <source>
        <dbReference type="ARBA" id="ARBA00023136"/>
    </source>
</evidence>
<dbReference type="InterPro" id="IPR005828">
    <property type="entry name" value="MFS_sugar_transport-like"/>
</dbReference>
<dbReference type="InterPro" id="IPR020846">
    <property type="entry name" value="MFS_dom"/>
</dbReference>
<dbReference type="GO" id="GO:0016020">
    <property type="term" value="C:membrane"/>
    <property type="evidence" value="ECO:0007669"/>
    <property type="project" value="UniProtKB-SubCell"/>
</dbReference>
<dbReference type="STRING" id="188477.A0A433U3D3"/>
<dbReference type="PROSITE" id="PS50850">
    <property type="entry name" value="MFS"/>
    <property type="match status" value="1"/>
</dbReference>
<evidence type="ECO:0000313" key="8">
    <source>
        <dbReference type="Proteomes" id="UP000271974"/>
    </source>
</evidence>
<feature type="transmembrane region" description="Helical" evidence="5">
    <location>
        <begin position="123"/>
        <end position="141"/>
    </location>
</feature>
<feature type="non-terminal residue" evidence="7">
    <location>
        <position position="602"/>
    </location>
</feature>
<dbReference type="GO" id="GO:0022857">
    <property type="term" value="F:transmembrane transporter activity"/>
    <property type="evidence" value="ECO:0007669"/>
    <property type="project" value="InterPro"/>
</dbReference>
<feature type="transmembrane region" description="Helical" evidence="5">
    <location>
        <begin position="360"/>
        <end position="381"/>
    </location>
</feature>
<dbReference type="OrthoDB" id="5141738at2759"/>
<dbReference type="CDD" id="cd17317">
    <property type="entry name" value="MFS_SLC22"/>
    <property type="match status" value="1"/>
</dbReference>
<keyword evidence="8" id="KW-1185">Reference proteome</keyword>
<keyword evidence="4 5" id="KW-0472">Membrane</keyword>
<evidence type="ECO:0000256" key="2">
    <source>
        <dbReference type="ARBA" id="ARBA00022692"/>
    </source>
</evidence>
<dbReference type="SUPFAM" id="SSF103473">
    <property type="entry name" value="MFS general substrate transporter"/>
    <property type="match status" value="2"/>
</dbReference>
<organism evidence="7 8">
    <name type="scientific">Elysia chlorotica</name>
    <name type="common">Eastern emerald elysia</name>
    <name type="synonym">Sea slug</name>
    <dbReference type="NCBI Taxonomy" id="188477"/>
    <lineage>
        <taxon>Eukaryota</taxon>
        <taxon>Metazoa</taxon>
        <taxon>Spiralia</taxon>
        <taxon>Lophotrochozoa</taxon>
        <taxon>Mollusca</taxon>
        <taxon>Gastropoda</taxon>
        <taxon>Heterobranchia</taxon>
        <taxon>Euthyneura</taxon>
        <taxon>Panpulmonata</taxon>
        <taxon>Sacoglossa</taxon>
        <taxon>Placobranchoidea</taxon>
        <taxon>Plakobranchidae</taxon>
        <taxon>Elysia</taxon>
    </lineage>
</organism>
<feature type="transmembrane region" description="Helical" evidence="5">
    <location>
        <begin position="208"/>
        <end position="227"/>
    </location>
</feature>
<accession>A0A433U3D3</accession>
<dbReference type="InterPro" id="IPR036259">
    <property type="entry name" value="MFS_trans_sf"/>
</dbReference>
<feature type="transmembrane region" description="Helical" evidence="5">
    <location>
        <begin position="387"/>
        <end position="410"/>
    </location>
</feature>
<feature type="non-terminal residue" evidence="7">
    <location>
        <position position="1"/>
    </location>
</feature>
<feature type="transmembrane region" description="Helical" evidence="5">
    <location>
        <begin position="455"/>
        <end position="475"/>
    </location>
</feature>
<comment type="subcellular location">
    <subcellularLocation>
        <location evidence="1">Membrane</location>
        <topology evidence="1">Multi-pass membrane protein</topology>
    </subcellularLocation>
</comment>
<feature type="transmembrane region" description="Helical" evidence="5">
    <location>
        <begin position="179"/>
        <end position="202"/>
    </location>
</feature>
<feature type="transmembrane region" description="Helical" evidence="5">
    <location>
        <begin position="297"/>
        <end position="318"/>
    </location>
</feature>
<sequence>RCAVPGLPNDTFNIQNEAHARLINATIPFDVDKASYSQCSRYKESVNQSTAHSTNMTLGETQSCSRWVYSTDVFSSSIISDLNLVCQRKMYISHANMMSMAGIMLGSLLSGPSSDQFGRKKSFLFYYWVHMFLSFLSVMTTSVSTLLVLRLFIAATGISFFTSIFVLITELVSPRKRVLASTCANMGWVLGMLLLLLFAYFFRYWKTLQLVLSAPLIIIGVSYFWLIPESPRWLINKGRNSEAQAILIDMARVNKKEFPLTLLHENLEKISHDLILETDVAESATRNLLLLLKSPILCVRLAILGFIWAVNSMVYYGVTLNMGSMIPGDIYINFLIISLLELVSHLTVRVVLRWVGRRPFYSALVLIGGGACLATVLPIVLKYESDWLVISLSNVGRFCITAAFNVMWLYTSELLPTPSRQSGMGVCSFVGRIGGVISPYIVSLQTVVGGRFGEASPLLVFGSTAVVAGVVCLFLPETARRRLPETVEEAENLRRSKQITVYHLTVRVVLRWVGRRLFYFALVLIGGGACLATVLPIVLKYESDWLVISLSNVGRFCITAAFNVMWLYTSELLPTPSRQSGMGVCSFVGRIGGVISPYIVSL</sequence>
<dbReference type="Pfam" id="PF00083">
    <property type="entry name" value="Sugar_tr"/>
    <property type="match status" value="1"/>
</dbReference>
<dbReference type="AlphaFoldDB" id="A0A433U3D3"/>
<feature type="domain" description="Major facilitator superfamily (MFS) profile" evidence="6">
    <location>
        <begin position="18"/>
        <end position="480"/>
    </location>
</feature>
<protein>
    <recommendedName>
        <fullName evidence="6">Major facilitator superfamily (MFS) profile domain-containing protein</fullName>
    </recommendedName>
</protein>
<reference evidence="7 8" key="1">
    <citation type="submission" date="2019-01" db="EMBL/GenBank/DDBJ databases">
        <title>A draft genome assembly of the solar-powered sea slug Elysia chlorotica.</title>
        <authorList>
            <person name="Cai H."/>
            <person name="Li Q."/>
            <person name="Fang X."/>
            <person name="Li J."/>
            <person name="Curtis N.E."/>
            <person name="Altenburger A."/>
            <person name="Shibata T."/>
            <person name="Feng M."/>
            <person name="Maeda T."/>
            <person name="Schwartz J.A."/>
            <person name="Shigenobu S."/>
            <person name="Lundholm N."/>
            <person name="Nishiyama T."/>
            <person name="Yang H."/>
            <person name="Hasebe M."/>
            <person name="Li S."/>
            <person name="Pierce S.K."/>
            <person name="Wang J."/>
        </authorList>
    </citation>
    <scope>NUCLEOTIDE SEQUENCE [LARGE SCALE GENOMIC DNA]</scope>
    <source>
        <strain evidence="7">EC2010</strain>
        <tissue evidence="7">Whole organism of an adult</tissue>
    </source>
</reference>
<name>A0A433U3D3_ELYCH</name>
<comment type="caution">
    <text evidence="7">The sequence shown here is derived from an EMBL/GenBank/DDBJ whole genome shotgun (WGS) entry which is preliminary data.</text>
</comment>
<evidence type="ECO:0000256" key="1">
    <source>
        <dbReference type="ARBA" id="ARBA00004141"/>
    </source>
</evidence>
<gene>
    <name evidence="7" type="ORF">EGW08_003895</name>
</gene>
<keyword evidence="3 5" id="KW-1133">Transmembrane helix</keyword>
<dbReference type="EMBL" id="RQTK01000086">
    <property type="protein sequence ID" value="RUS88324.1"/>
    <property type="molecule type" value="Genomic_DNA"/>
</dbReference>
<proteinExistence type="predicted"/>
<evidence type="ECO:0000256" key="3">
    <source>
        <dbReference type="ARBA" id="ARBA00022989"/>
    </source>
</evidence>
<evidence type="ECO:0000259" key="6">
    <source>
        <dbReference type="PROSITE" id="PS50850"/>
    </source>
</evidence>
<feature type="transmembrane region" description="Helical" evidence="5">
    <location>
        <begin position="517"/>
        <end position="539"/>
    </location>
</feature>
<keyword evidence="2 5" id="KW-0812">Transmembrane</keyword>
<evidence type="ECO:0000256" key="5">
    <source>
        <dbReference type="SAM" id="Phobius"/>
    </source>
</evidence>
<evidence type="ECO:0000313" key="7">
    <source>
        <dbReference type="EMBL" id="RUS88324.1"/>
    </source>
</evidence>
<feature type="transmembrane region" description="Helical" evidence="5">
    <location>
        <begin position="147"/>
        <end position="167"/>
    </location>
</feature>
<dbReference type="Gene3D" id="1.20.1250.20">
    <property type="entry name" value="MFS general substrate transporter like domains"/>
    <property type="match status" value="2"/>
</dbReference>
<feature type="transmembrane region" description="Helical" evidence="5">
    <location>
        <begin position="330"/>
        <end position="348"/>
    </location>
</feature>
<feature type="transmembrane region" description="Helical" evidence="5">
    <location>
        <begin position="422"/>
        <end position="443"/>
    </location>
</feature>
<dbReference type="Proteomes" id="UP000271974">
    <property type="component" value="Unassembled WGS sequence"/>
</dbReference>